<dbReference type="Pfam" id="PF00628">
    <property type="entry name" value="PHD"/>
    <property type="match status" value="2"/>
</dbReference>
<feature type="compositionally biased region" description="Low complexity" evidence="5">
    <location>
        <begin position="155"/>
        <end position="167"/>
    </location>
</feature>
<feature type="compositionally biased region" description="Polar residues" evidence="5">
    <location>
        <begin position="601"/>
        <end position="610"/>
    </location>
</feature>
<dbReference type="InParanoid" id="D8PW58"/>
<feature type="compositionally biased region" description="Low complexity" evidence="5">
    <location>
        <begin position="822"/>
        <end position="833"/>
    </location>
</feature>
<keyword evidence="3" id="KW-0862">Zinc</keyword>
<evidence type="ECO:0000313" key="7">
    <source>
        <dbReference type="EMBL" id="EFJ00159.1"/>
    </source>
</evidence>
<feature type="compositionally biased region" description="Low complexity" evidence="5">
    <location>
        <begin position="753"/>
        <end position="768"/>
    </location>
</feature>
<evidence type="ECO:0000313" key="8">
    <source>
        <dbReference type="Proteomes" id="UP000007431"/>
    </source>
</evidence>
<feature type="domain" description="PHD-type" evidence="6">
    <location>
        <begin position="204"/>
        <end position="256"/>
    </location>
</feature>
<evidence type="ECO:0000256" key="5">
    <source>
        <dbReference type="SAM" id="MobiDB-lite"/>
    </source>
</evidence>
<protein>
    <recommendedName>
        <fullName evidence="6">PHD-type domain-containing protein</fullName>
    </recommendedName>
</protein>
<name>D8PW58_SCHCM</name>
<dbReference type="InterPro" id="IPR013083">
    <property type="entry name" value="Znf_RING/FYVE/PHD"/>
</dbReference>
<dbReference type="InterPro" id="IPR011011">
    <property type="entry name" value="Znf_FYVE_PHD"/>
</dbReference>
<evidence type="ECO:0000256" key="3">
    <source>
        <dbReference type="ARBA" id="ARBA00022833"/>
    </source>
</evidence>
<keyword evidence="2 4" id="KW-0863">Zinc-finger</keyword>
<evidence type="ECO:0000259" key="6">
    <source>
        <dbReference type="PROSITE" id="PS50016"/>
    </source>
</evidence>
<evidence type="ECO:0000256" key="4">
    <source>
        <dbReference type="PROSITE-ProRule" id="PRU00146"/>
    </source>
</evidence>
<feature type="compositionally biased region" description="Low complexity" evidence="5">
    <location>
        <begin position="726"/>
        <end position="741"/>
    </location>
</feature>
<dbReference type="AlphaFoldDB" id="D8PW58"/>
<evidence type="ECO:0000256" key="2">
    <source>
        <dbReference type="ARBA" id="ARBA00022771"/>
    </source>
</evidence>
<proteinExistence type="predicted"/>
<feature type="region of interest" description="Disordered" evidence="5">
    <location>
        <begin position="721"/>
        <end position="843"/>
    </location>
</feature>
<feature type="compositionally biased region" description="Basic and acidic residues" evidence="5">
    <location>
        <begin position="803"/>
        <end position="817"/>
    </location>
</feature>
<dbReference type="PANTHER" id="PTHR47636">
    <property type="entry name" value="TRANSCRIPTIONAL REGULATORY PROTEIN RCO1"/>
    <property type="match status" value="1"/>
</dbReference>
<dbReference type="GO" id="GO:0008270">
    <property type="term" value="F:zinc ion binding"/>
    <property type="evidence" value="ECO:0007669"/>
    <property type="project" value="UniProtKB-KW"/>
</dbReference>
<feature type="region of interest" description="Disordered" evidence="5">
    <location>
        <begin position="89"/>
        <end position="129"/>
    </location>
</feature>
<feature type="region of interest" description="Disordered" evidence="5">
    <location>
        <begin position="854"/>
        <end position="873"/>
    </location>
</feature>
<accession>D8PW58</accession>
<dbReference type="InterPro" id="IPR019786">
    <property type="entry name" value="Zinc_finger_PHD-type_CS"/>
</dbReference>
<dbReference type="CDD" id="cd15534">
    <property type="entry name" value="PHD2_PHF12_Rco1"/>
    <property type="match status" value="1"/>
</dbReference>
<feature type="compositionally biased region" description="Basic and acidic residues" evidence="5">
    <location>
        <begin position="175"/>
        <end position="190"/>
    </location>
</feature>
<feature type="compositionally biased region" description="Pro residues" evidence="5">
    <location>
        <begin position="530"/>
        <end position="541"/>
    </location>
</feature>
<dbReference type="InterPro" id="IPR019787">
    <property type="entry name" value="Znf_PHD-finger"/>
</dbReference>
<dbReference type="HOGENOM" id="CLU_013898_0_0_1"/>
<feature type="region of interest" description="Disordered" evidence="5">
    <location>
        <begin position="523"/>
        <end position="624"/>
    </location>
</feature>
<dbReference type="InterPro" id="IPR052819">
    <property type="entry name" value="Chromatin_regulatory_protein"/>
</dbReference>
<keyword evidence="1" id="KW-0479">Metal-binding</keyword>
<dbReference type="STRING" id="578458.D8PW58"/>
<sequence>MVTTPGLPPALLAQVPVSQPAHLEGDNSLATEILPGPPSVQSARLAALKRDPHSKKAQYLYLPAADPGTSYAGIAGFGFANEVDEPVETNGKRSKTAAGSSTRAQRASARHLTAAPRPIDENPPEEPMTQPIAPAELEAIAADASQPSRSHSVEAPAADASASAPARPKGRPKGKGKDRDTSHAVKEESKTVSPEPPVHAHRNEDYCSSCHSGQTSGGASFVYCDGCPRAFHISCLDPPKSSIDEERWFCVSCTAKMNPPRKSPPHMLSSIIDLVESSNATEFQLPESIRTYFKDVTTGPRGMYLETTSVKPHRPNRQGQLEERDPYRLRDRNGNPVLCYACGLSALPDGTVNRADAPEQPSSASAVSQQARWKSIVSCDFCSSHWHLDCLDPPEAMPPLSKKWKCPNHADRIVRPKNRIPKDAKDEEILHTGQFNNGNIEIVPMERNTSQQSNKMDVDELTINGRRYRVPEKVIVLDFWNKVATNPPSEEIKDHSVACSPPPQPSRRDELEQFAQLLSSMPQLSVSSAQPPPPAPPPAAQPPGQQGPQAYPSFTPWGPNPSPPAFTPWPSLIPPLMPAAYPPVPPPAPVPKESSARGRSAKSQGKQRQQAPKPVVPQANQDIVFHPQPLPAPVAVANGTAPRIIGYSNEVKEVQNATGVRKRKKPTPLSVPPSTRELRRKSVPAKEKDPDSSLSSLSSLEDLQDRKPDITVESISATAITARQKASAQPAAVPAPAGSGPRQVNGHVAGSNGAVAPSATAPAPTQGAQDEKKTRGARKRKERTDEDGAHIGWRSKASPGVQKAKEARPVSAKEKKASRPVSGAASADAKATPSAPPTPSLKIRLPRLTSLNASASIVTAPPVSQPAVEAPSR</sequence>
<organism evidence="8">
    <name type="scientific">Schizophyllum commune (strain H4-8 / FGSC 9210)</name>
    <name type="common">Split gill fungus</name>
    <dbReference type="NCBI Taxonomy" id="578458"/>
    <lineage>
        <taxon>Eukaryota</taxon>
        <taxon>Fungi</taxon>
        <taxon>Dikarya</taxon>
        <taxon>Basidiomycota</taxon>
        <taxon>Agaricomycotina</taxon>
        <taxon>Agaricomycetes</taxon>
        <taxon>Agaricomycetidae</taxon>
        <taxon>Agaricales</taxon>
        <taxon>Schizophyllaceae</taxon>
        <taxon>Schizophyllum</taxon>
    </lineage>
</organism>
<dbReference type="InterPro" id="IPR001965">
    <property type="entry name" value="Znf_PHD"/>
</dbReference>
<dbReference type="GO" id="GO:0032221">
    <property type="term" value="C:Rpd3S complex"/>
    <property type="evidence" value="ECO:0007669"/>
    <property type="project" value="TreeGrafter"/>
</dbReference>
<dbReference type="Gene3D" id="3.30.40.10">
    <property type="entry name" value="Zinc/RING finger domain, C3HC4 (zinc finger)"/>
    <property type="match status" value="2"/>
</dbReference>
<reference evidence="7 8" key="1">
    <citation type="journal article" date="2010" name="Nat. Biotechnol.">
        <title>Genome sequence of the model mushroom Schizophyllum commune.</title>
        <authorList>
            <person name="Ohm R.A."/>
            <person name="de Jong J.F."/>
            <person name="Lugones L.G."/>
            <person name="Aerts A."/>
            <person name="Kothe E."/>
            <person name="Stajich J.E."/>
            <person name="de Vries R.P."/>
            <person name="Record E."/>
            <person name="Levasseur A."/>
            <person name="Baker S.E."/>
            <person name="Bartholomew K.A."/>
            <person name="Coutinho P.M."/>
            <person name="Erdmann S."/>
            <person name="Fowler T.J."/>
            <person name="Gathman A.C."/>
            <person name="Lombard V."/>
            <person name="Henrissat B."/>
            <person name="Knabe N."/>
            <person name="Kuees U."/>
            <person name="Lilly W.W."/>
            <person name="Lindquist E."/>
            <person name="Lucas S."/>
            <person name="Magnuson J.K."/>
            <person name="Piumi F."/>
            <person name="Raudaskoski M."/>
            <person name="Salamov A."/>
            <person name="Schmutz J."/>
            <person name="Schwarze F.W.M.R."/>
            <person name="vanKuyk P.A."/>
            <person name="Horton J.S."/>
            <person name="Grigoriev I.V."/>
            <person name="Woesten H.A.B."/>
        </authorList>
    </citation>
    <scope>NUCLEOTIDE SEQUENCE [LARGE SCALE GENOMIC DNA]</scope>
    <source>
        <strain evidence="8">H4-8 / FGSC 9210</strain>
    </source>
</reference>
<dbReference type="PANTHER" id="PTHR47636:SF1">
    <property type="entry name" value="TRANSCRIPTIONAL REGULATORY PROTEIN RCO1"/>
    <property type="match status" value="1"/>
</dbReference>
<dbReference type="eggNOG" id="KOG4299">
    <property type="taxonomic scope" value="Eukaryota"/>
</dbReference>
<dbReference type="SMART" id="SM00249">
    <property type="entry name" value="PHD"/>
    <property type="match status" value="2"/>
</dbReference>
<dbReference type="OMA" id="SAGAHNE"/>
<dbReference type="VEuPathDB" id="FungiDB:SCHCODRAFT_01186989"/>
<feature type="region of interest" description="Disordered" evidence="5">
    <location>
        <begin position="486"/>
        <end position="509"/>
    </location>
</feature>
<feature type="region of interest" description="Disordered" evidence="5">
    <location>
        <begin position="655"/>
        <end position="709"/>
    </location>
</feature>
<dbReference type="EMBL" id="GL377303">
    <property type="protein sequence ID" value="EFJ00159.1"/>
    <property type="molecule type" value="Genomic_DNA"/>
</dbReference>
<keyword evidence="8" id="KW-1185">Reference proteome</keyword>
<dbReference type="SUPFAM" id="SSF57903">
    <property type="entry name" value="FYVE/PHD zinc finger"/>
    <property type="match status" value="2"/>
</dbReference>
<dbReference type="PROSITE" id="PS50016">
    <property type="entry name" value="ZF_PHD_2"/>
    <property type="match status" value="1"/>
</dbReference>
<feature type="region of interest" description="Disordered" evidence="5">
    <location>
        <begin position="143"/>
        <end position="210"/>
    </location>
</feature>
<dbReference type="PROSITE" id="PS01359">
    <property type="entry name" value="ZF_PHD_1"/>
    <property type="match status" value="1"/>
</dbReference>
<dbReference type="GO" id="GO:0006357">
    <property type="term" value="P:regulation of transcription by RNA polymerase II"/>
    <property type="evidence" value="ECO:0007669"/>
    <property type="project" value="TreeGrafter"/>
</dbReference>
<gene>
    <name evidence="7" type="ORF">SCHCODRAFT_256023</name>
</gene>
<evidence type="ECO:0000256" key="1">
    <source>
        <dbReference type="ARBA" id="ARBA00022723"/>
    </source>
</evidence>
<dbReference type="Proteomes" id="UP000007431">
    <property type="component" value="Unassembled WGS sequence"/>
</dbReference>
<feature type="compositionally biased region" description="Pro residues" evidence="5">
    <location>
        <begin position="558"/>
        <end position="590"/>
    </location>
</feature>